<dbReference type="RefSeq" id="WP_165030878.1">
    <property type="nucleotide sequence ID" value="NZ_JAAKZF010000032.1"/>
</dbReference>
<evidence type="ECO:0000313" key="4">
    <source>
        <dbReference type="Proteomes" id="UP001642900"/>
    </source>
</evidence>
<proteinExistence type="predicted"/>
<organism evidence="3 4">
    <name type="scientific">Allomesorhizobium camelthorni</name>
    <dbReference type="NCBI Taxonomy" id="475069"/>
    <lineage>
        <taxon>Bacteria</taxon>
        <taxon>Pseudomonadati</taxon>
        <taxon>Pseudomonadota</taxon>
        <taxon>Alphaproteobacteria</taxon>
        <taxon>Hyphomicrobiales</taxon>
        <taxon>Phyllobacteriaceae</taxon>
        <taxon>Allomesorhizobium</taxon>
    </lineage>
</organism>
<comment type="caution">
    <text evidence="3">The sequence shown here is derived from an EMBL/GenBank/DDBJ whole genome shotgun (WGS) entry which is preliminary data.</text>
</comment>
<protein>
    <submittedName>
        <fullName evidence="3">Uncharacterized protein</fullName>
    </submittedName>
</protein>
<dbReference type="AlphaFoldDB" id="A0A6G4WH02"/>
<name>A0A6G4WH02_9HYPH</name>
<reference evidence="3 4" key="1">
    <citation type="submission" date="2020-02" db="EMBL/GenBank/DDBJ databases">
        <title>Genome sequence of strain CCNWXJ40-4.</title>
        <authorList>
            <person name="Gao J."/>
            <person name="Sun J."/>
        </authorList>
    </citation>
    <scope>NUCLEOTIDE SEQUENCE [LARGE SCALE GENOMIC DNA]</scope>
    <source>
        <strain evidence="3 4">CCNWXJ 40-4</strain>
    </source>
</reference>
<evidence type="ECO:0000313" key="3">
    <source>
        <dbReference type="EMBL" id="NGO53473.1"/>
    </source>
</evidence>
<keyword evidence="4" id="KW-1185">Reference proteome</keyword>
<dbReference type="Proteomes" id="UP001642900">
    <property type="component" value="Unassembled WGS sequence"/>
</dbReference>
<feature type="region of interest" description="Disordered" evidence="1">
    <location>
        <begin position="226"/>
        <end position="264"/>
    </location>
</feature>
<evidence type="ECO:0000256" key="1">
    <source>
        <dbReference type="SAM" id="MobiDB-lite"/>
    </source>
</evidence>
<keyword evidence="2" id="KW-0472">Membrane</keyword>
<evidence type="ECO:0000256" key="2">
    <source>
        <dbReference type="SAM" id="Phobius"/>
    </source>
</evidence>
<feature type="transmembrane region" description="Helical" evidence="2">
    <location>
        <begin position="20"/>
        <end position="44"/>
    </location>
</feature>
<dbReference type="EMBL" id="JAAKZF010000032">
    <property type="protein sequence ID" value="NGO53473.1"/>
    <property type="molecule type" value="Genomic_DNA"/>
</dbReference>
<keyword evidence="2" id="KW-1133">Transmembrane helix</keyword>
<sequence>MSVYNNSTFFNFFNTLGYLTVMAVVLISLVAWIPIVVCVFSYNYSIGWSEGWVGRLGLMSLLFFCVVSVLTVCLSVLRFDLSKLPEGWQFLSLFSVWSTTNSIRQSGNKSMSHEHEDDSKELDATLDRYSSVSPDTTVSSTKITISNLIPTLVTSKLERLRETVEGKEVDRQIETLKKKTEANKTRGEYNESQVDVRYSTELAEERNKLQLGRNAREVAEIKRDIENINNPPKDPPPTQPKKKPDFEDFAEEILRTGATGPNQRKAEAVITKFIKDKGGEDKLTDDDRERIRLLRTEAAKRDESRG</sequence>
<keyword evidence="2" id="KW-0812">Transmembrane</keyword>
<accession>A0A6G4WH02</accession>
<gene>
    <name evidence="3" type="ORF">G6N73_20300</name>
</gene>
<feature type="transmembrane region" description="Helical" evidence="2">
    <location>
        <begin position="56"/>
        <end position="77"/>
    </location>
</feature>